<proteinExistence type="predicted"/>
<dbReference type="VEuPathDB" id="CryptoDB:CHUDEA4_3300"/>
<dbReference type="Proteomes" id="UP000199752">
    <property type="component" value="Chromosome 4"/>
</dbReference>
<name>A0A0S4TEH4_CRYHO</name>
<dbReference type="OrthoDB" id="371494at2759"/>
<reference evidence="3 4" key="1">
    <citation type="submission" date="2014-11" db="EMBL/GenBank/DDBJ databases">
        <title>Comparative genomic analysis of Cryptosporidium hominis reveals occurrence of genetic recombination in virulent subtypes.</title>
        <authorList>
            <person name="Guo Y."/>
            <person name="Tang K."/>
            <person name="Frace M."/>
            <person name="Li N."/>
            <person name="Roellig D.M."/>
            <person name="Sammons S."/>
            <person name="Knipe K."/>
            <person name="Rowe L."/>
            <person name="Feng Y."/>
            <person name="Xiao L."/>
        </authorList>
    </citation>
    <scope>NUCLEOTIDE SEQUENCE [LARGE SCALE GENOMIC DNA]</scope>
    <source>
        <strain evidence="3">30976</strain>
    </source>
</reference>
<feature type="region of interest" description="Disordered" evidence="1">
    <location>
        <begin position="1"/>
        <end position="29"/>
    </location>
</feature>
<keyword evidence="4" id="KW-1185">Reference proteome</keyword>
<dbReference type="AlphaFoldDB" id="A0A0S4TEH4"/>
<dbReference type="EMBL" id="JTAI01000020">
    <property type="protein sequence ID" value="PPS96311.1"/>
    <property type="molecule type" value="Genomic_DNA"/>
</dbReference>
<organism evidence="2">
    <name type="scientific">Cryptosporidium hominis</name>
    <dbReference type="NCBI Taxonomy" id="237895"/>
    <lineage>
        <taxon>Eukaryota</taxon>
        <taxon>Sar</taxon>
        <taxon>Alveolata</taxon>
        <taxon>Apicomplexa</taxon>
        <taxon>Conoidasida</taxon>
        <taxon>Coccidia</taxon>
        <taxon>Eucoccidiorida</taxon>
        <taxon>Eimeriorina</taxon>
        <taxon>Cryptosporidiidae</taxon>
        <taxon>Cryptosporidium</taxon>
    </lineage>
</organism>
<dbReference type="VEuPathDB" id="CryptoDB:Chro.40373"/>
<feature type="compositionally biased region" description="Polar residues" evidence="1">
    <location>
        <begin position="17"/>
        <end position="28"/>
    </location>
</feature>
<gene>
    <name evidence="2" type="ORF">CHUDEA4_3300</name>
    <name evidence="3" type="ORF">GY17_00001805</name>
</gene>
<dbReference type="InterPro" id="IPR022086">
    <property type="entry name" value="IMCp"/>
</dbReference>
<evidence type="ECO:0000256" key="1">
    <source>
        <dbReference type="SAM" id="MobiDB-lite"/>
    </source>
</evidence>
<reference evidence="2" key="2">
    <citation type="submission" date="2015-08" db="EMBL/GenBank/DDBJ databases">
        <authorList>
            <person name="Babu N.S."/>
            <person name="Beckwith C.J."/>
            <person name="Beseler K.G."/>
            <person name="Brison A."/>
            <person name="Carone J.V."/>
            <person name="Caskin T.P."/>
            <person name="Diamond M."/>
            <person name="Durham M.E."/>
            <person name="Foxe J.M."/>
            <person name="Go M."/>
            <person name="Henderson B.A."/>
            <person name="Jones I.B."/>
            <person name="McGettigan J.A."/>
            <person name="Micheletti S.J."/>
            <person name="Nasrallah M.E."/>
            <person name="Ortiz D."/>
            <person name="Piller C.R."/>
            <person name="Privatt S.R."/>
            <person name="Schneider S.L."/>
            <person name="Sharp S."/>
            <person name="Smith T.C."/>
            <person name="Stanton J.D."/>
            <person name="Ullery H.E."/>
            <person name="Wilson R.J."/>
            <person name="Serrano M.G."/>
            <person name="Buck G."/>
            <person name="Lee V."/>
            <person name="Wang Y."/>
            <person name="Carvalho R."/>
            <person name="Voegtly L."/>
            <person name="Shi R."/>
            <person name="Duckworth R."/>
            <person name="Johnson A."/>
            <person name="Loviza R."/>
            <person name="Walstead R."/>
            <person name="Shah Z."/>
            <person name="Kiflezghi M."/>
            <person name="Wade K."/>
            <person name="Ball S.L."/>
            <person name="Bradley K.W."/>
            <person name="Asai D.J."/>
            <person name="Bowman C.A."/>
            <person name="Russell D.A."/>
            <person name="Pope W.H."/>
            <person name="Jacobs-Sera D."/>
            <person name="Hendrix R.W."/>
            <person name="Hatfull G.F."/>
        </authorList>
    </citation>
    <scope>NUCLEOTIDE SEQUENCE [LARGE SCALE GENOMIC DNA]</scope>
</reference>
<dbReference type="VEuPathDB" id="CryptoDB:GY17_00001805"/>
<reference evidence="3 4" key="3">
    <citation type="submission" date="2017-10" db="EMBL/GenBank/DDBJ databases">
        <title>Consistent, comparative and evidence-based genome annotation and re-annotation for the closely-related species, Cryptosporidium parvum, C. hominis and C. tyzzeri.</title>
        <authorList>
            <person name="Baptista R.P."/>
            <person name="Li Y."/>
            <person name="Sateriale A."/>
            <person name="Striepen B."/>
            <person name="Kissinger J.C."/>
        </authorList>
    </citation>
    <scope>NUCLEOTIDE SEQUENCE [LARGE SCALE GENOMIC DNA]</scope>
    <source>
        <strain evidence="3">30976</strain>
    </source>
</reference>
<accession>A0A0S4TEH4</accession>
<evidence type="ECO:0000313" key="3">
    <source>
        <dbReference type="EMBL" id="PPS96311.1"/>
    </source>
</evidence>
<dbReference type="Pfam" id="PF12314">
    <property type="entry name" value="IMCp"/>
    <property type="match status" value="1"/>
</dbReference>
<evidence type="ECO:0000313" key="4">
    <source>
        <dbReference type="Proteomes" id="UP001429100"/>
    </source>
</evidence>
<dbReference type="EMBL" id="LN877950">
    <property type="protein sequence ID" value="CUV05749.1"/>
    <property type="molecule type" value="Genomic_DNA"/>
</dbReference>
<dbReference type="Proteomes" id="UP001429100">
    <property type="component" value="Unassembled WGS sequence"/>
</dbReference>
<evidence type="ECO:0000313" key="2">
    <source>
        <dbReference type="EMBL" id="CUV05749.1"/>
    </source>
</evidence>
<dbReference type="VEuPathDB" id="CryptoDB:ChTU502y2012_408g0300"/>
<protein>
    <submittedName>
        <fullName evidence="2">Uncharacterized protein</fullName>
    </submittedName>
</protein>
<sequence>MPAKKNNGGQTDRDSESGLTDRQSNKVESNIVEVPELHFHEKYSAVNIPVVQEKIRYETKEVIQEREVHVVKPVVKEKIVEVPKYKVVEKVVEVPQVVVQEKLIEVERVEVTSRSRNQSRPISPVEKKQLDIVTQYRQVPKPVEVPIAFYSAIPVPILIDRAVPVPMELQIIQDILCPKIEAIYKDIPIPIPVKRTIEKPVPIGLYDQPELLQKYLHDPNEPLPNPVAALEQMAQQASMAAALNQQNMMQMMQQQGSVQQEPQE</sequence>